<evidence type="ECO:0000313" key="3">
    <source>
        <dbReference type="Proteomes" id="UP001500974"/>
    </source>
</evidence>
<accession>A0ABN3AZ52</accession>
<sequence>MPNISSDLLAILRCPVTGSALVQEGEALRSSAPDAAGNYVEYPIDESIPVLLRPELRAAENVSAPTPTPASPAEESPSL</sequence>
<feature type="region of interest" description="Disordered" evidence="1">
    <location>
        <begin position="59"/>
        <end position="79"/>
    </location>
</feature>
<comment type="caution">
    <text evidence="2">The sequence shown here is derived from an EMBL/GenBank/DDBJ whole genome shotgun (WGS) entry which is preliminary data.</text>
</comment>
<dbReference type="EMBL" id="BAAAON010000003">
    <property type="protein sequence ID" value="GAA2176739.1"/>
    <property type="molecule type" value="Genomic_DNA"/>
</dbReference>
<gene>
    <name evidence="2" type="ORF">GCM10009784_24430</name>
</gene>
<dbReference type="Proteomes" id="UP001500974">
    <property type="component" value="Unassembled WGS sequence"/>
</dbReference>
<protein>
    <submittedName>
        <fullName evidence="2">Uncharacterized protein</fullName>
    </submittedName>
</protein>
<dbReference type="SUPFAM" id="SSF158997">
    <property type="entry name" value="Trm112p-like"/>
    <property type="match status" value="1"/>
</dbReference>
<proteinExistence type="predicted"/>
<evidence type="ECO:0000256" key="1">
    <source>
        <dbReference type="SAM" id="MobiDB-lite"/>
    </source>
</evidence>
<reference evidence="2 3" key="1">
    <citation type="journal article" date="2019" name="Int. J. Syst. Evol. Microbiol.">
        <title>The Global Catalogue of Microorganisms (GCM) 10K type strain sequencing project: providing services to taxonomists for standard genome sequencing and annotation.</title>
        <authorList>
            <consortium name="The Broad Institute Genomics Platform"/>
            <consortium name="The Broad Institute Genome Sequencing Center for Infectious Disease"/>
            <person name="Wu L."/>
            <person name="Ma J."/>
        </authorList>
    </citation>
    <scope>NUCLEOTIDE SEQUENCE [LARGE SCALE GENOMIC DNA]</scope>
    <source>
        <strain evidence="2 3">JCM 14917</strain>
    </source>
</reference>
<keyword evidence="3" id="KW-1185">Reference proteome</keyword>
<evidence type="ECO:0000313" key="2">
    <source>
        <dbReference type="EMBL" id="GAA2176739.1"/>
    </source>
</evidence>
<name>A0ABN3AZ52_9MICC</name>
<dbReference type="Gene3D" id="2.20.25.10">
    <property type="match status" value="1"/>
</dbReference>
<organism evidence="2 3">
    <name type="scientific">Arthrobacter parietis</name>
    <dbReference type="NCBI Taxonomy" id="271434"/>
    <lineage>
        <taxon>Bacteria</taxon>
        <taxon>Bacillati</taxon>
        <taxon>Actinomycetota</taxon>
        <taxon>Actinomycetes</taxon>
        <taxon>Micrococcales</taxon>
        <taxon>Micrococcaceae</taxon>
        <taxon>Arthrobacter</taxon>
    </lineage>
</organism>